<sequence length="50" mass="5766">MFFHHSITFSRQQPPVTISNSIYNGSVKKKKECHSPECCPFISLTIFTTF</sequence>
<name>A0A1I7W624_HETBA</name>
<protein>
    <submittedName>
        <fullName evidence="2">Ovule protein</fullName>
    </submittedName>
</protein>
<proteinExistence type="predicted"/>
<accession>A0A1I7W624</accession>
<reference evidence="2" key="1">
    <citation type="submission" date="2016-11" db="UniProtKB">
        <authorList>
            <consortium name="WormBaseParasite"/>
        </authorList>
    </citation>
    <scope>IDENTIFICATION</scope>
</reference>
<dbReference type="WBParaSite" id="Hba_00061">
    <property type="protein sequence ID" value="Hba_00061"/>
    <property type="gene ID" value="Hba_00061"/>
</dbReference>
<dbReference type="AlphaFoldDB" id="A0A1I7W624"/>
<evidence type="ECO:0000313" key="2">
    <source>
        <dbReference type="WBParaSite" id="Hba_00061"/>
    </source>
</evidence>
<dbReference type="Proteomes" id="UP000095283">
    <property type="component" value="Unplaced"/>
</dbReference>
<keyword evidence="1" id="KW-1185">Reference proteome</keyword>
<organism evidence="1 2">
    <name type="scientific">Heterorhabditis bacteriophora</name>
    <name type="common">Entomopathogenic nematode worm</name>
    <dbReference type="NCBI Taxonomy" id="37862"/>
    <lineage>
        <taxon>Eukaryota</taxon>
        <taxon>Metazoa</taxon>
        <taxon>Ecdysozoa</taxon>
        <taxon>Nematoda</taxon>
        <taxon>Chromadorea</taxon>
        <taxon>Rhabditida</taxon>
        <taxon>Rhabditina</taxon>
        <taxon>Rhabditomorpha</taxon>
        <taxon>Strongyloidea</taxon>
        <taxon>Heterorhabditidae</taxon>
        <taxon>Heterorhabditis</taxon>
    </lineage>
</organism>
<evidence type="ECO:0000313" key="1">
    <source>
        <dbReference type="Proteomes" id="UP000095283"/>
    </source>
</evidence>